<dbReference type="GO" id="GO:0000710">
    <property type="term" value="P:meiotic mismatch repair"/>
    <property type="evidence" value="ECO:0007669"/>
    <property type="project" value="UniProtKB-ARBA"/>
</dbReference>
<dbReference type="OrthoDB" id="10263226at2759"/>
<dbReference type="CDD" id="cd16926">
    <property type="entry name" value="HATPase_MutL-MLH-PMS-like"/>
    <property type="match status" value="1"/>
</dbReference>
<feature type="compositionally biased region" description="Low complexity" evidence="4">
    <location>
        <begin position="788"/>
        <end position="803"/>
    </location>
</feature>
<dbReference type="InterPro" id="IPR013507">
    <property type="entry name" value="DNA_mismatch_S5_2-like"/>
</dbReference>
<evidence type="ECO:0000313" key="8">
    <source>
        <dbReference type="Proteomes" id="UP000775872"/>
    </source>
</evidence>
<dbReference type="Pfam" id="PF13589">
    <property type="entry name" value="HATPase_c_3"/>
    <property type="match status" value="1"/>
</dbReference>
<evidence type="ECO:0000256" key="2">
    <source>
        <dbReference type="ARBA" id="ARBA00022763"/>
    </source>
</evidence>
<feature type="compositionally biased region" description="Polar residues" evidence="4">
    <location>
        <begin position="392"/>
        <end position="404"/>
    </location>
</feature>
<feature type="region of interest" description="Disordered" evidence="4">
    <location>
        <begin position="392"/>
        <end position="444"/>
    </location>
</feature>
<dbReference type="FunFam" id="3.30.565.10:FF:000014">
    <property type="entry name" value="Mismatch repair endonuclease pms1, putative"/>
    <property type="match status" value="1"/>
</dbReference>
<dbReference type="SUPFAM" id="SSF118116">
    <property type="entry name" value="DNA mismatch repair protein MutL"/>
    <property type="match status" value="1"/>
</dbReference>
<evidence type="ECO:0000256" key="1">
    <source>
        <dbReference type="ARBA" id="ARBA00006082"/>
    </source>
</evidence>
<evidence type="ECO:0000256" key="3">
    <source>
        <dbReference type="ARBA" id="ARBA00070941"/>
    </source>
</evidence>
<dbReference type="PANTHER" id="PTHR10073">
    <property type="entry name" value="DNA MISMATCH REPAIR PROTEIN MLH, PMS, MUTL"/>
    <property type="match status" value="1"/>
</dbReference>
<dbReference type="GO" id="GO:0005524">
    <property type="term" value="F:ATP binding"/>
    <property type="evidence" value="ECO:0007669"/>
    <property type="project" value="InterPro"/>
</dbReference>
<dbReference type="InterPro" id="IPR014721">
    <property type="entry name" value="Ribsml_uS5_D2-typ_fold_subgr"/>
</dbReference>
<evidence type="ECO:0000259" key="6">
    <source>
        <dbReference type="SMART" id="SM01340"/>
    </source>
</evidence>
<dbReference type="PROSITE" id="PS00058">
    <property type="entry name" value="DNA_MISMATCH_REPAIR_1"/>
    <property type="match status" value="1"/>
</dbReference>
<dbReference type="Pfam" id="PF01119">
    <property type="entry name" value="DNA_mis_repair"/>
    <property type="match status" value="1"/>
</dbReference>
<dbReference type="Gene3D" id="3.30.1540.20">
    <property type="entry name" value="MutL, C-terminal domain, dimerisation subdomain"/>
    <property type="match status" value="1"/>
</dbReference>
<dbReference type="InterPro" id="IPR014790">
    <property type="entry name" value="MutL_C"/>
</dbReference>
<evidence type="ECO:0000256" key="4">
    <source>
        <dbReference type="SAM" id="MobiDB-lite"/>
    </source>
</evidence>
<feature type="compositionally biased region" description="Polar residues" evidence="4">
    <location>
        <begin position="509"/>
        <end position="520"/>
    </location>
</feature>
<reference evidence="7" key="1">
    <citation type="submission" date="2021-10" db="EMBL/GenBank/DDBJ databases">
        <authorList>
            <person name="Piombo E."/>
        </authorList>
    </citation>
    <scope>NUCLEOTIDE SEQUENCE</scope>
</reference>
<feature type="region of interest" description="Disordered" evidence="4">
    <location>
        <begin position="784"/>
        <end position="809"/>
    </location>
</feature>
<dbReference type="FunFam" id="3.30.230.10:FF:000120">
    <property type="entry name" value="Mismatch repair endonuclease PMS2"/>
    <property type="match status" value="1"/>
</dbReference>
<dbReference type="InterPro" id="IPR036890">
    <property type="entry name" value="HATPase_C_sf"/>
</dbReference>
<proteinExistence type="inferred from homology"/>
<dbReference type="SMART" id="SM01340">
    <property type="entry name" value="DNA_mis_repair"/>
    <property type="match status" value="1"/>
</dbReference>
<evidence type="ECO:0000313" key="7">
    <source>
        <dbReference type="EMBL" id="CAH0050039.1"/>
    </source>
</evidence>
<evidence type="ECO:0000259" key="5">
    <source>
        <dbReference type="SMART" id="SM00853"/>
    </source>
</evidence>
<dbReference type="InterPro" id="IPR042120">
    <property type="entry name" value="MutL_C_dimsub"/>
</dbReference>
<dbReference type="GO" id="GO:0032389">
    <property type="term" value="C:MutLalpha complex"/>
    <property type="evidence" value="ECO:0007669"/>
    <property type="project" value="TreeGrafter"/>
</dbReference>
<dbReference type="Gene3D" id="3.30.1370.100">
    <property type="entry name" value="MutL, C-terminal domain, regulatory subdomain"/>
    <property type="match status" value="1"/>
</dbReference>
<organism evidence="7 8">
    <name type="scientific">Clonostachys solani</name>
    <dbReference type="NCBI Taxonomy" id="160281"/>
    <lineage>
        <taxon>Eukaryota</taxon>
        <taxon>Fungi</taxon>
        <taxon>Dikarya</taxon>
        <taxon>Ascomycota</taxon>
        <taxon>Pezizomycotina</taxon>
        <taxon>Sordariomycetes</taxon>
        <taxon>Hypocreomycetidae</taxon>
        <taxon>Hypocreales</taxon>
        <taxon>Bionectriaceae</taxon>
        <taxon>Clonostachys</taxon>
    </lineage>
</organism>
<accession>A0A9N9Z707</accession>
<feature type="compositionally biased region" description="Acidic residues" evidence="4">
    <location>
        <begin position="588"/>
        <end position="601"/>
    </location>
</feature>
<feature type="domain" description="DNA mismatch repair protein S5" evidence="6">
    <location>
        <begin position="217"/>
        <end position="357"/>
    </location>
</feature>
<sequence length="1053" mass="115073">MATIKQIDGRTIHRIQSGQVIVDLCSVVKELVENSIDAGASTIDVRFKNQGLDLIEVQDNGSGVAPANYESIALKHHTSKLSSYDDIGSLETFGFRGEALASLCALSAVSITTCVAADVPKGSKLAFEASGKLRDTSVVAAQRGTTVAVEKLFHNLPVRRRELERNIKREWHKVIALLNQYACVQTNLKFTVSQQPTKGRRIVLFSTKGNPTTRENIINIFGAKTMAALVPLDLTLQMKPTTLGSATQADLAGGLISLDVKIVGHVSRPVHGEGRQTPDRQMFFINARPCGLPQFAKTFNEVYRSYNSSQSPFILADVQLDTHLYDVNVSPDKRTILLHDQNHMLDSIRAALVEIFDSQDYTLPTSQVLRSRNAQADKTTLISPLEQISSAGQATHSKRIVQSCSEVSEGSGDERSSSEDDEGSDSLGRGQRETKTTVVPKPMTIRKVRNTLDVWVHGRTAVISKTEEDEDAKSQSSDADQESAHAAPLRSVAGNNIKSLSRDAEHSNRQPSDSDTNQEPRSTKPASVLQLSRSSSPSSPANDEPTIPFVKLVKPIRGGGPVSPRRHSTMKRPPPQPAKIFIGATGGDLEEIGSEPSSDEGDSQHSKDQASDDEPDNDKDNEEDSDDSDDHDHDHEGDDDDDDDRPTFGTTLSQRFSAGRINRQRSPLVPKTQRQVGPDTSTTKTRRGPGSRKGGEQILDDENSSAADPVLSPRSSSSASAGDNTTKPLHDPSENDNAASTSGSSVPRAQSLQFSTRRKDATLQLIHHVSGGEHVIWTTLSSRPLIRPQDSSPSDTPQQQQQQVEDIGATDAESKLSLIISKSDFAKMRIAGQFNLGFIIAVRPAENDSQTPGPSAHDELFIIDQHASDEKYNFERLQGSTVVQSQRLVHPKLLELTALEEEIVMQNIEAVEANGFKIAIDVDGGAPVGSRCQLTALPLSRETTFSITDLEELIALLADESAESTHIPRPSKVRKMFAMRACRSSIMIGKALTRHQMYSLVGHMGDLDKPWNCPHGRPTMRHLFNIDKWDGVGWKGDLETRSTTLWAAYRRGE</sequence>
<protein>
    <recommendedName>
        <fullName evidence="3">DNA mismatch repair protein PMS1</fullName>
    </recommendedName>
</protein>
<dbReference type="Gene3D" id="3.30.230.10">
    <property type="match status" value="1"/>
</dbReference>
<keyword evidence="2" id="KW-0227">DNA damage</keyword>
<feature type="region of interest" description="Disordered" evidence="4">
    <location>
        <begin position="465"/>
        <end position="755"/>
    </location>
</feature>
<dbReference type="GO" id="GO:0030983">
    <property type="term" value="F:mismatched DNA binding"/>
    <property type="evidence" value="ECO:0007669"/>
    <property type="project" value="InterPro"/>
</dbReference>
<gene>
    <name evidence="7" type="ORF">CSOL1703_00002002</name>
</gene>
<dbReference type="SUPFAM" id="SSF54211">
    <property type="entry name" value="Ribosomal protein S5 domain 2-like"/>
    <property type="match status" value="1"/>
</dbReference>
<dbReference type="Pfam" id="PF08676">
    <property type="entry name" value="MutL_C"/>
    <property type="match status" value="1"/>
</dbReference>
<dbReference type="AlphaFoldDB" id="A0A9N9Z707"/>
<comment type="caution">
    <text evidence="7">The sequence shown here is derived from an EMBL/GenBank/DDBJ whole genome shotgun (WGS) entry which is preliminary data.</text>
</comment>
<feature type="compositionally biased region" description="Polar residues" evidence="4">
    <location>
        <begin position="672"/>
        <end position="683"/>
    </location>
</feature>
<dbReference type="FunFam" id="3.30.1370.100:FF:000001">
    <property type="entry name" value="Mismatch repair endonuclease pms1, putative"/>
    <property type="match status" value="1"/>
</dbReference>
<comment type="similarity">
    <text evidence="1">Belongs to the DNA mismatch repair MutL/HexB family.</text>
</comment>
<dbReference type="InterPro" id="IPR002099">
    <property type="entry name" value="MutL/Mlh/PMS"/>
</dbReference>
<dbReference type="PANTHER" id="PTHR10073:SF52">
    <property type="entry name" value="MISMATCH REPAIR ENDONUCLEASE PMS2"/>
    <property type="match status" value="1"/>
</dbReference>
<feature type="domain" description="MutL C-terminal dimerisation" evidence="5">
    <location>
        <begin position="830"/>
        <end position="992"/>
    </location>
</feature>
<feature type="compositionally biased region" description="Acidic residues" evidence="4">
    <location>
        <begin position="611"/>
        <end position="629"/>
    </location>
</feature>
<keyword evidence="8" id="KW-1185">Reference proteome</keyword>
<feature type="compositionally biased region" description="Polar residues" evidence="4">
    <location>
        <begin position="735"/>
        <end position="755"/>
    </location>
</feature>
<dbReference type="InterPro" id="IPR038973">
    <property type="entry name" value="MutL/Mlh/Pms-like"/>
</dbReference>
<dbReference type="InterPro" id="IPR037198">
    <property type="entry name" value="MutL_C_sf"/>
</dbReference>
<dbReference type="Gene3D" id="3.30.565.10">
    <property type="entry name" value="Histidine kinase-like ATPase, C-terminal domain"/>
    <property type="match status" value="1"/>
</dbReference>
<dbReference type="InterPro" id="IPR020568">
    <property type="entry name" value="Ribosomal_Su5_D2-typ_SF"/>
</dbReference>
<name>A0A9N9Z707_9HYPO</name>
<dbReference type="GO" id="GO:0140664">
    <property type="term" value="F:ATP-dependent DNA damage sensor activity"/>
    <property type="evidence" value="ECO:0007669"/>
    <property type="project" value="InterPro"/>
</dbReference>
<dbReference type="GO" id="GO:0016887">
    <property type="term" value="F:ATP hydrolysis activity"/>
    <property type="evidence" value="ECO:0007669"/>
    <property type="project" value="InterPro"/>
</dbReference>
<dbReference type="CDD" id="cd03484">
    <property type="entry name" value="MutL_Trans_hPMS_2_like"/>
    <property type="match status" value="1"/>
</dbReference>
<dbReference type="EMBL" id="CABFOC020000035">
    <property type="protein sequence ID" value="CAH0050039.1"/>
    <property type="molecule type" value="Genomic_DNA"/>
</dbReference>
<dbReference type="InterPro" id="IPR014762">
    <property type="entry name" value="DNA_mismatch_repair_CS"/>
</dbReference>
<dbReference type="SMART" id="SM00853">
    <property type="entry name" value="MutL_C"/>
    <property type="match status" value="1"/>
</dbReference>
<dbReference type="NCBIfam" id="TIGR00585">
    <property type="entry name" value="mutl"/>
    <property type="match status" value="1"/>
</dbReference>
<dbReference type="InterPro" id="IPR042121">
    <property type="entry name" value="MutL_C_regsub"/>
</dbReference>
<dbReference type="Proteomes" id="UP000775872">
    <property type="component" value="Unassembled WGS sequence"/>
</dbReference>
<dbReference type="SUPFAM" id="SSF55874">
    <property type="entry name" value="ATPase domain of HSP90 chaperone/DNA topoisomerase II/histidine kinase"/>
    <property type="match status" value="1"/>
</dbReference>